<feature type="transmembrane region" description="Helical" evidence="1">
    <location>
        <begin position="16"/>
        <end position="35"/>
    </location>
</feature>
<evidence type="ECO:0000256" key="1">
    <source>
        <dbReference type="SAM" id="Phobius"/>
    </source>
</evidence>
<dbReference type="Gene3D" id="3.30.70.1230">
    <property type="entry name" value="Nucleotide cyclase"/>
    <property type="match status" value="1"/>
</dbReference>
<dbReference type="AlphaFoldDB" id="A0A932HYQ4"/>
<protein>
    <recommendedName>
        <fullName evidence="2">Guanylate cyclase domain-containing protein</fullName>
    </recommendedName>
</protein>
<organism evidence="3 4">
    <name type="scientific">Tectimicrobiota bacterium</name>
    <dbReference type="NCBI Taxonomy" id="2528274"/>
    <lineage>
        <taxon>Bacteria</taxon>
        <taxon>Pseudomonadati</taxon>
        <taxon>Nitrospinota/Tectimicrobiota group</taxon>
        <taxon>Candidatus Tectimicrobiota</taxon>
    </lineage>
</organism>
<dbReference type="GO" id="GO:0009190">
    <property type="term" value="P:cyclic nucleotide biosynthetic process"/>
    <property type="evidence" value="ECO:0007669"/>
    <property type="project" value="InterPro"/>
</dbReference>
<dbReference type="Proteomes" id="UP000782312">
    <property type="component" value="Unassembled WGS sequence"/>
</dbReference>
<evidence type="ECO:0000259" key="2">
    <source>
        <dbReference type="PROSITE" id="PS50125"/>
    </source>
</evidence>
<dbReference type="InterPro" id="IPR029787">
    <property type="entry name" value="Nucleotide_cyclase"/>
</dbReference>
<feature type="domain" description="Guanylate cyclase" evidence="2">
    <location>
        <begin position="269"/>
        <end position="403"/>
    </location>
</feature>
<comment type="caution">
    <text evidence="3">The sequence shown here is derived from an EMBL/GenBank/DDBJ whole genome shotgun (WGS) entry which is preliminary data.</text>
</comment>
<accession>A0A932HYQ4</accession>
<evidence type="ECO:0000313" key="4">
    <source>
        <dbReference type="Proteomes" id="UP000782312"/>
    </source>
</evidence>
<dbReference type="InterPro" id="IPR001054">
    <property type="entry name" value="A/G_cyclase"/>
</dbReference>
<sequence length="450" mass="49390">MDRAAGFFRDRPFASFWGIAFATGVLLTLLVFFFYSSSRRQTEFVEKMVALRGAALISALEASVHAEMHLRWNREGFEVLLRELAKKEDVQYLAILDEAGAILAHSDPEQTGQHMPSLLDFVSEGGGGEARRTPWDGSVVVFGRRLKDAGGREVPTAGMETMHGGRPEKAWPEDMEKLTAVAAIRVAEFEKIRQQAFRQTSLILLVGGLLGVGAVFVSFVFQGYQLAHSNLRRLERARDVLNKFVPSAVVQLLEREPDAALEKTEQDVTVMFLDIAGYVSLSEAMAGEQLNCLIERCFARFLDLIRRHGGDVTETAGDGLMALFRSGSPRVHPQEAVRAALGIQRAAEALNAERDPAFPPIRVRIGVNSGACLVGSTKIRGASGERWTFTATGQVTNIAARLCAQAAGGEALLGPETADRLHERFRLESLGEHNFKNVTEPVRVFRLGQA</sequence>
<feature type="transmembrane region" description="Helical" evidence="1">
    <location>
        <begin position="202"/>
        <end position="224"/>
    </location>
</feature>
<keyword evidence="1" id="KW-1133">Transmembrane helix</keyword>
<dbReference type="GO" id="GO:0035556">
    <property type="term" value="P:intracellular signal transduction"/>
    <property type="evidence" value="ECO:0007669"/>
    <property type="project" value="InterPro"/>
</dbReference>
<dbReference type="SUPFAM" id="SSF55073">
    <property type="entry name" value="Nucleotide cyclase"/>
    <property type="match status" value="1"/>
</dbReference>
<dbReference type="PANTHER" id="PTHR43081">
    <property type="entry name" value="ADENYLATE CYCLASE, TERMINAL-DIFFERENTIATION SPECIFIC-RELATED"/>
    <property type="match status" value="1"/>
</dbReference>
<dbReference type="InterPro" id="IPR050697">
    <property type="entry name" value="Adenylyl/Guanylyl_Cyclase_3/4"/>
</dbReference>
<dbReference type="GO" id="GO:0004016">
    <property type="term" value="F:adenylate cyclase activity"/>
    <property type="evidence" value="ECO:0007669"/>
    <property type="project" value="UniProtKB-ARBA"/>
</dbReference>
<dbReference type="EMBL" id="JACPUR010000001">
    <property type="protein sequence ID" value="MBI3126291.1"/>
    <property type="molecule type" value="Genomic_DNA"/>
</dbReference>
<dbReference type="CDD" id="cd07302">
    <property type="entry name" value="CHD"/>
    <property type="match status" value="1"/>
</dbReference>
<proteinExistence type="predicted"/>
<gene>
    <name evidence="3" type="ORF">HYZ11_01630</name>
</gene>
<keyword evidence="1" id="KW-0812">Transmembrane</keyword>
<name>A0A932HYQ4_UNCTE</name>
<dbReference type="Pfam" id="PF00211">
    <property type="entry name" value="Guanylate_cyc"/>
    <property type="match status" value="1"/>
</dbReference>
<reference evidence="3" key="1">
    <citation type="submission" date="2020-07" db="EMBL/GenBank/DDBJ databases">
        <title>Huge and variable diversity of episymbiotic CPR bacteria and DPANN archaea in groundwater ecosystems.</title>
        <authorList>
            <person name="He C.Y."/>
            <person name="Keren R."/>
            <person name="Whittaker M."/>
            <person name="Farag I.F."/>
            <person name="Doudna J."/>
            <person name="Cate J.H.D."/>
            <person name="Banfield J.F."/>
        </authorList>
    </citation>
    <scope>NUCLEOTIDE SEQUENCE</scope>
    <source>
        <strain evidence="3">NC_groundwater_763_Ag_S-0.2um_68_21</strain>
    </source>
</reference>
<evidence type="ECO:0000313" key="3">
    <source>
        <dbReference type="EMBL" id="MBI3126291.1"/>
    </source>
</evidence>
<dbReference type="PROSITE" id="PS50125">
    <property type="entry name" value="GUANYLATE_CYCLASE_2"/>
    <property type="match status" value="1"/>
</dbReference>
<dbReference type="SMART" id="SM00044">
    <property type="entry name" value="CYCc"/>
    <property type="match status" value="1"/>
</dbReference>
<keyword evidence="1" id="KW-0472">Membrane</keyword>
<dbReference type="PANTHER" id="PTHR43081:SF1">
    <property type="entry name" value="ADENYLATE CYCLASE, TERMINAL-DIFFERENTIATION SPECIFIC"/>
    <property type="match status" value="1"/>
</dbReference>